<protein>
    <recommendedName>
        <fullName evidence="3">Lipocalin-like domain-containing protein</fullName>
    </recommendedName>
</protein>
<comment type="caution">
    <text evidence="1">The sequence shown here is derived from an EMBL/GenBank/DDBJ whole genome shotgun (WGS) entry which is preliminary data.</text>
</comment>
<gene>
    <name evidence="1" type="ORF">CRP01_36725</name>
</gene>
<evidence type="ECO:0000313" key="1">
    <source>
        <dbReference type="EMBL" id="PHN01547.1"/>
    </source>
</evidence>
<evidence type="ECO:0000313" key="2">
    <source>
        <dbReference type="Proteomes" id="UP000223913"/>
    </source>
</evidence>
<dbReference type="Proteomes" id="UP000223913">
    <property type="component" value="Unassembled WGS sequence"/>
</dbReference>
<dbReference type="EMBL" id="PDUD01000053">
    <property type="protein sequence ID" value="PHN01547.1"/>
    <property type="molecule type" value="Genomic_DNA"/>
</dbReference>
<keyword evidence="2" id="KW-1185">Reference proteome</keyword>
<accession>A0A2D0MZA3</accession>
<dbReference type="AlphaFoldDB" id="A0A2D0MZA3"/>
<sequence length="110" mass="12689">MLACKQYEEDLLSGTWRGSSILEANQPLDIEPSNIKLILEPSGSYRYESTLNYQEAGTYFLDQQYLYTMDTINQASTEKAVEIMLLTQDSLHLRMNEAGKERLLKMAREM</sequence>
<evidence type="ECO:0008006" key="3">
    <source>
        <dbReference type="Google" id="ProtNLM"/>
    </source>
</evidence>
<reference evidence="1 2" key="1">
    <citation type="submission" date="2017-10" db="EMBL/GenBank/DDBJ databases">
        <title>The draft genome sequence of Lewinella nigricans NBRC 102662.</title>
        <authorList>
            <person name="Wang K."/>
        </authorList>
    </citation>
    <scope>NUCLEOTIDE SEQUENCE [LARGE SCALE GENOMIC DNA]</scope>
    <source>
        <strain evidence="1 2">NBRC 102662</strain>
    </source>
</reference>
<name>A0A2D0MZA3_FLAN2</name>
<organism evidence="1 2">
    <name type="scientific">Flavilitoribacter nigricans (strain ATCC 23147 / DSM 23189 / NBRC 102662 / NCIMB 1420 / SS-2)</name>
    <name type="common">Lewinella nigricans</name>
    <dbReference type="NCBI Taxonomy" id="1122177"/>
    <lineage>
        <taxon>Bacteria</taxon>
        <taxon>Pseudomonadati</taxon>
        <taxon>Bacteroidota</taxon>
        <taxon>Saprospiria</taxon>
        <taxon>Saprospirales</taxon>
        <taxon>Lewinellaceae</taxon>
        <taxon>Flavilitoribacter</taxon>
    </lineage>
</organism>
<proteinExistence type="predicted"/>